<dbReference type="Gene3D" id="3.90.320.10">
    <property type="match status" value="1"/>
</dbReference>
<sequence length="541" mass="59827">MTYDVPWRVPQWMTGDDGPVRIGPGTGGGADEPHVCPARDAAKARPGLRARVPSQLPREEHETFTLGPVCAALDQIEFGGATVDEALGALSGHRPALHEGHRTYVEHTVRQYTSQGPDAFVPVQPYWAVRKDNGRRWELYAWWRRYQSADGKVREYRRLRHGDARASSRGEIAVAAYTAAFGADAAWPRRWNQEFVVHGSPGPVARVRIVEIGLGDGSRTVQFDGTAEQAKAYYEAHGSPHVRNVVRGGPERPGAACFDCKQFTGCAAVSRSPGVLALPSRRLPLRKVSISDLRYHAACPAQSLLRSLHLPKTGEYSDAAKLGQAVHGWVEELHRRTGPIPCTRGDMPPPGENWTAGRWRVPDEEAETGRAMLLQHVDSCPFQLPETIERVECEPTRVFHDTAAQALVVAKPDLLYREDGSWVWRELKTTRTPARIGKDPLDAYPQLALAVILLAQGELGGDPSGSRVELEVLRPDGSDPHVIDPMDAERLAKARAVLRRYAGPWREDRTWEARPGRHCHQCPVSRWCPSAQAPADAEEKA</sequence>
<evidence type="ECO:0000256" key="3">
    <source>
        <dbReference type="ARBA" id="ARBA00023204"/>
    </source>
</evidence>
<dbReference type="Pfam" id="PF12705">
    <property type="entry name" value="PDDEXK_1"/>
    <property type="match status" value="1"/>
</dbReference>
<evidence type="ECO:0000313" key="6">
    <source>
        <dbReference type="Proteomes" id="UP000288351"/>
    </source>
</evidence>
<keyword evidence="2" id="KW-0378">Hydrolase</keyword>
<dbReference type="InterPro" id="IPR038726">
    <property type="entry name" value="PDDEXK_AddAB-type"/>
</dbReference>
<evidence type="ECO:0000256" key="2">
    <source>
        <dbReference type="ARBA" id="ARBA00022806"/>
    </source>
</evidence>
<organism evidence="5 6">
    <name type="scientific">Streptomyces noursei</name>
    <name type="common">Streptomyces albulus</name>
    <dbReference type="NCBI Taxonomy" id="1971"/>
    <lineage>
        <taxon>Bacteria</taxon>
        <taxon>Bacillati</taxon>
        <taxon>Actinomycetota</taxon>
        <taxon>Actinomycetes</taxon>
        <taxon>Kitasatosporales</taxon>
        <taxon>Streptomycetaceae</taxon>
        <taxon>Streptomyces</taxon>
    </lineage>
</organism>
<name>A0A401QS78_STRNR</name>
<evidence type="ECO:0000313" key="5">
    <source>
        <dbReference type="EMBL" id="GCB88178.1"/>
    </source>
</evidence>
<feature type="domain" description="PD-(D/E)XK endonuclease-like" evidence="4">
    <location>
        <begin position="288"/>
        <end position="529"/>
    </location>
</feature>
<evidence type="ECO:0000256" key="1">
    <source>
        <dbReference type="ARBA" id="ARBA00022763"/>
    </source>
</evidence>
<keyword evidence="1" id="KW-0227">DNA damage</keyword>
<comment type="caution">
    <text evidence="5">The sequence shown here is derived from an EMBL/GenBank/DDBJ whole genome shotgun (WGS) entry which is preliminary data.</text>
</comment>
<gene>
    <name evidence="5" type="ORF">SALB_00847</name>
</gene>
<proteinExistence type="predicted"/>
<keyword evidence="2" id="KW-0347">Helicase</keyword>
<dbReference type="AlphaFoldDB" id="A0A401QS78"/>
<dbReference type="RefSeq" id="WP_016571794.1">
    <property type="nucleotide sequence ID" value="NZ_BHXC01000006.1"/>
</dbReference>
<dbReference type="GO" id="GO:0004386">
    <property type="term" value="F:helicase activity"/>
    <property type="evidence" value="ECO:0007669"/>
    <property type="project" value="UniProtKB-KW"/>
</dbReference>
<dbReference type="EMBL" id="BHXC01000006">
    <property type="protein sequence ID" value="GCB88178.1"/>
    <property type="molecule type" value="Genomic_DNA"/>
</dbReference>
<dbReference type="InterPro" id="IPR011604">
    <property type="entry name" value="PDDEXK-like_dom_sf"/>
</dbReference>
<accession>A0A401QS78</accession>
<reference evidence="5 6" key="1">
    <citation type="journal article" date="2019" name="Microbiol. Resour. Announc.">
        <title>Draft Genome Sequence of the Most Traditional epsilon-Poly-l-Lysine Producer, Streptomyces albulus NBRC14147.</title>
        <authorList>
            <person name="Yamanaka K."/>
            <person name="Hamano Y."/>
        </authorList>
    </citation>
    <scope>NUCLEOTIDE SEQUENCE [LARGE SCALE GENOMIC DNA]</scope>
    <source>
        <strain evidence="5 6">NBRC 14147</strain>
    </source>
</reference>
<evidence type="ECO:0000259" key="4">
    <source>
        <dbReference type="Pfam" id="PF12705"/>
    </source>
</evidence>
<dbReference type="GO" id="GO:0006281">
    <property type="term" value="P:DNA repair"/>
    <property type="evidence" value="ECO:0007669"/>
    <property type="project" value="UniProtKB-KW"/>
</dbReference>
<protein>
    <recommendedName>
        <fullName evidence="4">PD-(D/E)XK endonuclease-like domain-containing protein</fullName>
    </recommendedName>
</protein>
<dbReference type="Proteomes" id="UP000288351">
    <property type="component" value="Unassembled WGS sequence"/>
</dbReference>
<keyword evidence="2" id="KW-0547">Nucleotide-binding</keyword>
<keyword evidence="2" id="KW-0067">ATP-binding</keyword>
<keyword evidence="3" id="KW-0234">DNA repair</keyword>